<dbReference type="SUPFAM" id="SSF52833">
    <property type="entry name" value="Thioredoxin-like"/>
    <property type="match status" value="1"/>
</dbReference>
<dbReference type="Gene3D" id="3.40.30.10">
    <property type="entry name" value="Glutaredoxin"/>
    <property type="match status" value="1"/>
</dbReference>
<organism evidence="2 3">
    <name type="scientific">Diaporthe australafricana</name>
    <dbReference type="NCBI Taxonomy" id="127596"/>
    <lineage>
        <taxon>Eukaryota</taxon>
        <taxon>Fungi</taxon>
        <taxon>Dikarya</taxon>
        <taxon>Ascomycota</taxon>
        <taxon>Pezizomycotina</taxon>
        <taxon>Sordariomycetes</taxon>
        <taxon>Sordariomycetidae</taxon>
        <taxon>Diaporthales</taxon>
        <taxon>Diaporthaceae</taxon>
        <taxon>Diaporthe</taxon>
    </lineage>
</organism>
<evidence type="ECO:0000259" key="1">
    <source>
        <dbReference type="Pfam" id="PF22041"/>
    </source>
</evidence>
<dbReference type="EMBL" id="JAWRVE010000140">
    <property type="protein sequence ID" value="KAL1854393.1"/>
    <property type="molecule type" value="Genomic_DNA"/>
</dbReference>
<sequence>MAEPITFYDIASGPPIRSYALNFKRVHSGLDYATCWTELTEITQVRKSLGATPCRKHSRDSSDFFTLPIIVDHSTNEVIGDSFQIALYLDTTYPSSPQLFPGPTNAVYRDFNAHVDKVFTDYVMLCLHTMPFNPKTASKSQAEFCKRAARQDWVEFAVCGCERTEMLREFERVLGELANSYSKLGGVVLSGTPTPTYADLIVGGWLWMLKETLPEWDMVRGWQDGLWGRLHDGLTQTYGRAD</sequence>
<reference evidence="2 3" key="1">
    <citation type="journal article" date="2024" name="IMA Fungus">
        <title>IMA Genome - F19 : A genome assembly and annotation guide to empower mycologists, including annotated draft genome sequences of Ceratocystis pirilliformis, Diaporthe australafricana, Fusarium ophioides, Paecilomyces lecythidis, and Sporothrix stenoceras.</title>
        <authorList>
            <person name="Aylward J."/>
            <person name="Wilson A.M."/>
            <person name="Visagie C.M."/>
            <person name="Spraker J."/>
            <person name="Barnes I."/>
            <person name="Buitendag C."/>
            <person name="Ceriani C."/>
            <person name="Del Mar Angel L."/>
            <person name="du Plessis D."/>
            <person name="Fuchs T."/>
            <person name="Gasser K."/>
            <person name="Kramer D."/>
            <person name="Li W."/>
            <person name="Munsamy K."/>
            <person name="Piso A."/>
            <person name="Price J.L."/>
            <person name="Sonnekus B."/>
            <person name="Thomas C."/>
            <person name="van der Nest A."/>
            <person name="van Dijk A."/>
            <person name="van Heerden A."/>
            <person name="van Vuuren N."/>
            <person name="Yilmaz N."/>
            <person name="Duong T.A."/>
            <person name="van der Merwe N.A."/>
            <person name="Wingfield M.J."/>
            <person name="Wingfield B.D."/>
        </authorList>
    </citation>
    <scope>NUCLEOTIDE SEQUENCE [LARGE SCALE GENOMIC DNA]</scope>
    <source>
        <strain evidence="2 3">CMW 18300</strain>
    </source>
</reference>
<name>A0ABR3W6G6_9PEZI</name>
<feature type="domain" description="Glutathione S-transferase UstS-like C-terminal" evidence="1">
    <location>
        <begin position="129"/>
        <end position="233"/>
    </location>
</feature>
<evidence type="ECO:0000313" key="2">
    <source>
        <dbReference type="EMBL" id="KAL1854393.1"/>
    </source>
</evidence>
<comment type="caution">
    <text evidence="2">The sequence shown here is derived from an EMBL/GenBank/DDBJ whole genome shotgun (WGS) entry which is preliminary data.</text>
</comment>
<keyword evidence="3" id="KW-1185">Reference proteome</keyword>
<evidence type="ECO:0000313" key="3">
    <source>
        <dbReference type="Proteomes" id="UP001583177"/>
    </source>
</evidence>
<gene>
    <name evidence="2" type="ORF">Daus18300_011492</name>
</gene>
<accession>A0ABR3W6G6</accession>
<dbReference type="InterPro" id="IPR054416">
    <property type="entry name" value="GST_UstS-like_C"/>
</dbReference>
<dbReference type="InterPro" id="IPR036249">
    <property type="entry name" value="Thioredoxin-like_sf"/>
</dbReference>
<proteinExistence type="predicted"/>
<dbReference type="Gene3D" id="1.20.1050.10">
    <property type="match status" value="1"/>
</dbReference>
<protein>
    <recommendedName>
        <fullName evidence="1">Glutathione S-transferase UstS-like C-terminal domain-containing protein</fullName>
    </recommendedName>
</protein>
<dbReference type="Pfam" id="PF22041">
    <property type="entry name" value="GST_C_7"/>
    <property type="match status" value="1"/>
</dbReference>
<dbReference type="Proteomes" id="UP001583177">
    <property type="component" value="Unassembled WGS sequence"/>
</dbReference>